<keyword evidence="1" id="KW-0472">Membrane</keyword>
<accession>A0A2K8KHN2</accession>
<protein>
    <submittedName>
        <fullName evidence="2">Uncharacterized protein</fullName>
    </submittedName>
</protein>
<feature type="transmembrane region" description="Helical" evidence="1">
    <location>
        <begin position="26"/>
        <end position="49"/>
    </location>
</feature>
<organism evidence="2 3">
    <name type="scientific">Spiroplasma clarkii</name>
    <dbReference type="NCBI Taxonomy" id="2139"/>
    <lineage>
        <taxon>Bacteria</taxon>
        <taxon>Bacillati</taxon>
        <taxon>Mycoplasmatota</taxon>
        <taxon>Mollicutes</taxon>
        <taxon>Entomoplasmatales</taxon>
        <taxon>Spiroplasmataceae</taxon>
        <taxon>Spiroplasma</taxon>
    </lineage>
</organism>
<proteinExistence type="predicted"/>
<evidence type="ECO:0000313" key="2">
    <source>
        <dbReference type="EMBL" id="ATX71185.1"/>
    </source>
</evidence>
<dbReference type="Proteomes" id="UP000231179">
    <property type="component" value="Chromosome"/>
</dbReference>
<keyword evidence="1" id="KW-0812">Transmembrane</keyword>
<dbReference type="EMBL" id="CP024870">
    <property type="protein sequence ID" value="ATX71185.1"/>
    <property type="molecule type" value="Genomic_DNA"/>
</dbReference>
<name>A0A2K8KHN2_9MOLU</name>
<reference evidence="2 3" key="1">
    <citation type="submission" date="2017-11" db="EMBL/GenBank/DDBJ databases">
        <title>Complete genome sequence of Spiroplasma clarkii CN-5 (DSM 19994).</title>
        <authorList>
            <person name="Tsai Y.-M."/>
            <person name="Chang A."/>
            <person name="Lo W.-S."/>
            <person name="Kuo C.-H."/>
        </authorList>
    </citation>
    <scope>NUCLEOTIDE SEQUENCE [LARGE SCALE GENOMIC DNA]</scope>
    <source>
        <strain evidence="2 3">CN-5</strain>
    </source>
</reference>
<gene>
    <name evidence="2" type="ORF">SCLAR_v1c08770</name>
</gene>
<evidence type="ECO:0000256" key="1">
    <source>
        <dbReference type="SAM" id="Phobius"/>
    </source>
</evidence>
<feature type="transmembrane region" description="Helical" evidence="1">
    <location>
        <begin position="131"/>
        <end position="152"/>
    </location>
</feature>
<keyword evidence="3" id="KW-1185">Reference proteome</keyword>
<evidence type="ECO:0000313" key="3">
    <source>
        <dbReference type="Proteomes" id="UP000231179"/>
    </source>
</evidence>
<dbReference type="AlphaFoldDB" id="A0A2K8KHN2"/>
<keyword evidence="1" id="KW-1133">Transmembrane helix</keyword>
<dbReference type="RefSeq" id="WP_100254726.1">
    <property type="nucleotide sequence ID" value="NZ_CP024870.1"/>
</dbReference>
<sequence>MICKEEIVLKEFDFLKAEQRYMESKLNILGASIISANSFILIAINNFFQFSKIEILILLFFTLFPIIFLLIGILPLRKVVEKNENYEKNKNFNLFSQEREPINEDNFIDQFRFQSNLAIRIIRRKNKYSNLIIWSEILWIAIMIIIVIISWVRL</sequence>
<feature type="transmembrane region" description="Helical" evidence="1">
    <location>
        <begin position="55"/>
        <end position="76"/>
    </location>
</feature>